<feature type="transmembrane region" description="Helical" evidence="5">
    <location>
        <begin position="208"/>
        <end position="230"/>
    </location>
</feature>
<sequence>MEYFILVFFGVLTGMTASLFGFGGGFVIVPLIYHMVGNNPHAMQIAVATSTSIMIINSINAIYRHNRAGNILWSWVTPIAYFIGIGSIFGAALASHLGDKVVKYTFVAYISYVIYDCLTKKEFIQQKASSKTLSTQQKIWNGLGIGIIASALGVGGSVLTVPLMRKLGLSMKHAVALANPLSLPVAIIATIIYIILGEKTNINPDHMYLGFIYLPGVIILSICGFIGVPIGTHLAGKISDQLHAKIYIGLLFIAILSILV</sequence>
<keyword evidence="3 5" id="KW-1133">Transmembrane helix</keyword>
<dbReference type="EMBL" id="CP024847">
    <property type="protein sequence ID" value="AUR52788.1"/>
    <property type="molecule type" value="Genomic_DNA"/>
</dbReference>
<dbReference type="RefSeq" id="WP_102952076.1">
    <property type="nucleotide sequence ID" value="NZ_CP024847.1"/>
</dbReference>
<dbReference type="AlphaFoldDB" id="A0A2I7N8K9"/>
<accession>A0A2I7N8K9</accession>
<feature type="transmembrane region" description="Helical" evidence="5">
    <location>
        <begin position="75"/>
        <end position="95"/>
    </location>
</feature>
<evidence type="ECO:0000256" key="4">
    <source>
        <dbReference type="ARBA" id="ARBA00023136"/>
    </source>
</evidence>
<dbReference type="OrthoDB" id="3431260at2"/>
<dbReference type="Proteomes" id="UP000236655">
    <property type="component" value="Chromosome"/>
</dbReference>
<feature type="transmembrane region" description="Helical" evidence="5">
    <location>
        <begin position="7"/>
        <end position="33"/>
    </location>
</feature>
<evidence type="ECO:0000313" key="6">
    <source>
        <dbReference type="EMBL" id="AUR52788.1"/>
    </source>
</evidence>
<feature type="transmembrane region" description="Helical" evidence="5">
    <location>
        <begin position="101"/>
        <end position="118"/>
    </location>
</feature>
<dbReference type="PANTHER" id="PTHR43483:SF3">
    <property type="entry name" value="MEMBRANE TRANSPORTER PROTEIN HI_0806-RELATED"/>
    <property type="match status" value="1"/>
</dbReference>
<comment type="subcellular location">
    <subcellularLocation>
        <location evidence="5">Cell membrane</location>
        <topology evidence="5">Multi-pass membrane protein</topology>
    </subcellularLocation>
    <subcellularLocation>
        <location evidence="1">Membrane</location>
        <topology evidence="1">Multi-pass membrane protein</topology>
    </subcellularLocation>
</comment>
<dbReference type="Pfam" id="PF01925">
    <property type="entry name" value="TauE"/>
    <property type="match status" value="1"/>
</dbReference>
<name>A0A2I7N8K9_9NEIS</name>
<evidence type="ECO:0000256" key="5">
    <source>
        <dbReference type="RuleBase" id="RU363041"/>
    </source>
</evidence>
<feature type="transmembrane region" description="Helical" evidence="5">
    <location>
        <begin position="139"/>
        <end position="164"/>
    </location>
</feature>
<reference evidence="7" key="1">
    <citation type="submission" date="2017-11" db="EMBL/GenBank/DDBJ databases">
        <authorList>
            <person name="Chan K.G."/>
            <person name="Lee L.S."/>
        </authorList>
    </citation>
    <scope>NUCLEOTIDE SEQUENCE [LARGE SCALE GENOMIC DNA]</scope>
    <source>
        <strain evidence="7">DSM 100970</strain>
    </source>
</reference>
<feature type="transmembrane region" description="Helical" evidence="5">
    <location>
        <begin position="45"/>
        <end position="63"/>
    </location>
</feature>
<dbReference type="GO" id="GO:0005886">
    <property type="term" value="C:plasma membrane"/>
    <property type="evidence" value="ECO:0007669"/>
    <property type="project" value="UniProtKB-SubCell"/>
</dbReference>
<proteinExistence type="inferred from homology"/>
<feature type="transmembrane region" description="Helical" evidence="5">
    <location>
        <begin position="176"/>
        <end position="196"/>
    </location>
</feature>
<keyword evidence="5" id="KW-1003">Cell membrane</keyword>
<keyword evidence="7" id="KW-1185">Reference proteome</keyword>
<dbReference type="KEGG" id="nba:CUN60_10955"/>
<evidence type="ECO:0000256" key="3">
    <source>
        <dbReference type="ARBA" id="ARBA00022989"/>
    </source>
</evidence>
<protein>
    <recommendedName>
        <fullName evidence="5">Probable membrane transporter protein</fullName>
    </recommendedName>
</protein>
<feature type="transmembrane region" description="Helical" evidence="5">
    <location>
        <begin position="242"/>
        <end position="259"/>
    </location>
</feature>
<keyword evidence="2 5" id="KW-0812">Transmembrane</keyword>
<evidence type="ECO:0000256" key="2">
    <source>
        <dbReference type="ARBA" id="ARBA00022692"/>
    </source>
</evidence>
<evidence type="ECO:0000313" key="7">
    <source>
        <dbReference type="Proteomes" id="UP000236655"/>
    </source>
</evidence>
<comment type="similarity">
    <text evidence="5">Belongs to the 4-toluene sulfonate uptake permease (TSUP) (TC 2.A.102) family.</text>
</comment>
<dbReference type="PANTHER" id="PTHR43483">
    <property type="entry name" value="MEMBRANE TRANSPORTER PROTEIN HI_0806-RELATED"/>
    <property type="match status" value="1"/>
</dbReference>
<organism evidence="6 7">
    <name type="scientific">Aquella oligotrophica</name>
    <dbReference type="NCBI Taxonomy" id="2067065"/>
    <lineage>
        <taxon>Bacteria</taxon>
        <taxon>Pseudomonadati</taxon>
        <taxon>Pseudomonadota</taxon>
        <taxon>Betaproteobacteria</taxon>
        <taxon>Neisseriales</taxon>
        <taxon>Neisseriaceae</taxon>
        <taxon>Aquella</taxon>
    </lineage>
</organism>
<gene>
    <name evidence="6" type="ORF">CUN60_10955</name>
</gene>
<keyword evidence="4 5" id="KW-0472">Membrane</keyword>
<dbReference type="InterPro" id="IPR002781">
    <property type="entry name" value="TM_pro_TauE-like"/>
</dbReference>
<evidence type="ECO:0000256" key="1">
    <source>
        <dbReference type="ARBA" id="ARBA00004141"/>
    </source>
</evidence>